<proteinExistence type="predicted"/>
<keyword evidence="3" id="KW-1185">Reference proteome</keyword>
<feature type="non-terminal residue" evidence="2">
    <location>
        <position position="86"/>
    </location>
</feature>
<dbReference type="PROSITE" id="PS50127">
    <property type="entry name" value="UBC_2"/>
    <property type="match status" value="1"/>
</dbReference>
<evidence type="ECO:0000313" key="3">
    <source>
        <dbReference type="Proteomes" id="UP000836841"/>
    </source>
</evidence>
<name>A0AAU9TA12_THLAR</name>
<dbReference type="SUPFAM" id="SSF54495">
    <property type="entry name" value="UBC-like"/>
    <property type="match status" value="1"/>
</dbReference>
<dbReference type="Gene3D" id="3.10.110.10">
    <property type="entry name" value="Ubiquitin Conjugating Enzyme"/>
    <property type="match status" value="2"/>
</dbReference>
<gene>
    <name evidence="2" type="ORF">TAV2_LOCUS24591</name>
</gene>
<feature type="non-terminal residue" evidence="2">
    <location>
        <position position="1"/>
    </location>
</feature>
<sequence>VDDNLFQWEAAIKGPKNSPYVGGTFHVIFKTKVLHPNISDKGDVYLYMLDNGWTPGFTISDILMTLWGMLLTPRLELPDKVNENTL</sequence>
<dbReference type="CDD" id="cd00195">
    <property type="entry name" value="UBCc_UEV"/>
    <property type="match status" value="1"/>
</dbReference>
<feature type="domain" description="UBC core" evidence="1">
    <location>
        <begin position="1"/>
        <end position="86"/>
    </location>
</feature>
<protein>
    <recommendedName>
        <fullName evidence="1">UBC core domain-containing protein</fullName>
    </recommendedName>
</protein>
<evidence type="ECO:0000259" key="1">
    <source>
        <dbReference type="PROSITE" id="PS50127"/>
    </source>
</evidence>
<dbReference type="Proteomes" id="UP000836841">
    <property type="component" value="Chromosome 7"/>
</dbReference>
<accession>A0AAU9TA12</accession>
<evidence type="ECO:0000313" key="2">
    <source>
        <dbReference type="EMBL" id="CAH2079344.1"/>
    </source>
</evidence>
<organism evidence="2 3">
    <name type="scientific">Thlaspi arvense</name>
    <name type="common">Field penny-cress</name>
    <dbReference type="NCBI Taxonomy" id="13288"/>
    <lineage>
        <taxon>Eukaryota</taxon>
        <taxon>Viridiplantae</taxon>
        <taxon>Streptophyta</taxon>
        <taxon>Embryophyta</taxon>
        <taxon>Tracheophyta</taxon>
        <taxon>Spermatophyta</taxon>
        <taxon>Magnoliopsida</taxon>
        <taxon>eudicotyledons</taxon>
        <taxon>Gunneridae</taxon>
        <taxon>Pentapetalae</taxon>
        <taxon>rosids</taxon>
        <taxon>malvids</taxon>
        <taxon>Brassicales</taxon>
        <taxon>Brassicaceae</taxon>
        <taxon>Thlaspideae</taxon>
        <taxon>Thlaspi</taxon>
    </lineage>
</organism>
<dbReference type="PANTHER" id="PTHR24068">
    <property type="entry name" value="UBIQUITIN-CONJUGATING ENZYME E2"/>
    <property type="match status" value="1"/>
</dbReference>
<dbReference type="EMBL" id="OU466863">
    <property type="protein sequence ID" value="CAH2079344.1"/>
    <property type="molecule type" value="Genomic_DNA"/>
</dbReference>
<dbReference type="Pfam" id="PF00179">
    <property type="entry name" value="UQ_con"/>
    <property type="match status" value="1"/>
</dbReference>
<dbReference type="AlphaFoldDB" id="A0AAU9TA12"/>
<dbReference type="InterPro" id="IPR000608">
    <property type="entry name" value="UBC"/>
</dbReference>
<reference evidence="2 3" key="1">
    <citation type="submission" date="2022-03" db="EMBL/GenBank/DDBJ databases">
        <authorList>
            <person name="Nunn A."/>
            <person name="Chopra R."/>
            <person name="Nunn A."/>
            <person name="Contreras Garrido A."/>
        </authorList>
    </citation>
    <scope>NUCLEOTIDE SEQUENCE [LARGE SCALE GENOMIC DNA]</scope>
</reference>
<dbReference type="InterPro" id="IPR016135">
    <property type="entry name" value="UBQ-conjugating_enzyme/RWD"/>
</dbReference>